<keyword evidence="5" id="KW-1133">Transmembrane helix</keyword>
<evidence type="ECO:0000313" key="8">
    <source>
        <dbReference type="EMBL" id="MEQ2272063.1"/>
    </source>
</evidence>
<dbReference type="PANTHER" id="PTHR25465">
    <property type="entry name" value="B-BOX DOMAIN CONTAINING"/>
    <property type="match status" value="1"/>
</dbReference>
<dbReference type="InterPro" id="IPR000315">
    <property type="entry name" value="Znf_B-box"/>
</dbReference>
<accession>A0ABV0WT39</accession>
<dbReference type="PROSITE" id="PS50119">
    <property type="entry name" value="ZF_BBOX"/>
    <property type="match status" value="1"/>
</dbReference>
<dbReference type="PANTHER" id="PTHR25465:SF73">
    <property type="entry name" value="E3 UBIQUITIN_ISG15 LIGASE TRIM25 ISOFORM X1"/>
    <property type="match status" value="1"/>
</dbReference>
<evidence type="ECO:0000259" key="7">
    <source>
        <dbReference type="PROSITE" id="PS50119"/>
    </source>
</evidence>
<evidence type="ECO:0000256" key="1">
    <source>
        <dbReference type="ARBA" id="ARBA00022723"/>
    </source>
</evidence>
<evidence type="ECO:0000256" key="5">
    <source>
        <dbReference type="SAM" id="Phobius"/>
    </source>
</evidence>
<evidence type="ECO:0000313" key="9">
    <source>
        <dbReference type="Proteomes" id="UP001444071"/>
    </source>
</evidence>
<dbReference type="EMBL" id="JAHRIM010064492">
    <property type="protein sequence ID" value="MEQ2272063.1"/>
    <property type="molecule type" value="Genomic_DNA"/>
</dbReference>
<evidence type="ECO:0000256" key="4">
    <source>
        <dbReference type="PROSITE-ProRule" id="PRU00024"/>
    </source>
</evidence>
<dbReference type="InterPro" id="IPR001841">
    <property type="entry name" value="Znf_RING"/>
</dbReference>
<reference evidence="8 9" key="1">
    <citation type="submission" date="2021-06" db="EMBL/GenBank/DDBJ databases">
        <authorList>
            <person name="Palmer J.M."/>
        </authorList>
    </citation>
    <scope>NUCLEOTIDE SEQUENCE [LARGE SCALE GENOMIC DNA]</scope>
    <source>
        <strain evidence="8 9">XR_2019</strain>
        <tissue evidence="8">Muscle</tissue>
    </source>
</reference>
<keyword evidence="5" id="KW-0472">Membrane</keyword>
<feature type="transmembrane region" description="Helical" evidence="5">
    <location>
        <begin position="232"/>
        <end position="251"/>
    </location>
</feature>
<evidence type="ECO:0000256" key="2">
    <source>
        <dbReference type="ARBA" id="ARBA00022771"/>
    </source>
</evidence>
<dbReference type="InterPro" id="IPR027370">
    <property type="entry name" value="Znf-RING_euk"/>
</dbReference>
<dbReference type="InterPro" id="IPR013083">
    <property type="entry name" value="Znf_RING/FYVE/PHD"/>
</dbReference>
<feature type="domain" description="B box-type" evidence="7">
    <location>
        <begin position="151"/>
        <end position="191"/>
    </location>
</feature>
<feature type="non-terminal residue" evidence="8">
    <location>
        <position position="1"/>
    </location>
</feature>
<keyword evidence="1" id="KW-0479">Metal-binding</keyword>
<feature type="non-terminal residue" evidence="8">
    <location>
        <position position="279"/>
    </location>
</feature>
<proteinExistence type="predicted"/>
<evidence type="ECO:0000259" key="6">
    <source>
        <dbReference type="PROSITE" id="PS50089"/>
    </source>
</evidence>
<dbReference type="InterPro" id="IPR051051">
    <property type="entry name" value="E3_ubiq-ligase_TRIM/RNF"/>
</dbReference>
<name>A0ABV0WT39_9TELE</name>
<dbReference type="PROSITE" id="PS50089">
    <property type="entry name" value="ZF_RING_2"/>
    <property type="match status" value="1"/>
</dbReference>
<gene>
    <name evidence="8" type="ORF">XENORESO_014096</name>
</gene>
<protein>
    <submittedName>
        <fullName evidence="8">Uncharacterized protein</fullName>
    </submittedName>
</protein>
<dbReference type="Pfam" id="PF13445">
    <property type="entry name" value="zf-RING_UBOX"/>
    <property type="match status" value="1"/>
</dbReference>
<keyword evidence="2 4" id="KW-0863">Zinc-finger</keyword>
<dbReference type="SUPFAM" id="SSF57850">
    <property type="entry name" value="RING/U-box"/>
    <property type="match status" value="1"/>
</dbReference>
<feature type="domain" description="RING-type" evidence="6">
    <location>
        <begin position="19"/>
        <end position="61"/>
    </location>
</feature>
<keyword evidence="5" id="KW-0812">Transmembrane</keyword>
<organism evidence="8 9">
    <name type="scientific">Xenotaenia resolanae</name>
    <dbReference type="NCBI Taxonomy" id="208358"/>
    <lineage>
        <taxon>Eukaryota</taxon>
        <taxon>Metazoa</taxon>
        <taxon>Chordata</taxon>
        <taxon>Craniata</taxon>
        <taxon>Vertebrata</taxon>
        <taxon>Euteleostomi</taxon>
        <taxon>Actinopterygii</taxon>
        <taxon>Neopterygii</taxon>
        <taxon>Teleostei</taxon>
        <taxon>Neoteleostei</taxon>
        <taxon>Acanthomorphata</taxon>
        <taxon>Ovalentaria</taxon>
        <taxon>Atherinomorphae</taxon>
        <taxon>Cyprinodontiformes</taxon>
        <taxon>Goodeidae</taxon>
        <taxon>Xenotaenia</taxon>
    </lineage>
</organism>
<comment type="caution">
    <text evidence="8">The sequence shown here is derived from an EMBL/GenBank/DDBJ whole genome shotgun (WGS) entry which is preliminary data.</text>
</comment>
<dbReference type="Gene3D" id="3.30.40.10">
    <property type="entry name" value="Zinc/RING finger domain, C3HC4 (zinc finger)"/>
    <property type="match status" value="1"/>
</dbReference>
<dbReference type="Gene3D" id="4.10.830.40">
    <property type="match status" value="1"/>
</dbReference>
<sequence>QGSRMEDADQTRLEELLMCPVCQDVFKDPRLLSCGHSMCADCLTNLQGHSTDVPFRCPDCRADFGQVVQSQKSYTLASIAEDFRLSKRRRDKQAECVYCDCCPEIKTPAFKTCLKCEVSLCREHVKDHLELRVFTGHPLVEPLSDLLERKCPQHQDEVLRYYCSSSRRHICNMCALESKQLNVASDASTVMRRQLTEHMDQHFRLLQEQIIESTNAVHSQHERQRGHPLDRLNGVTVVLLFLWFIVLYYAYSYSVENQTLTDALERQQSRVHHIYSSIA</sequence>
<dbReference type="Gene3D" id="3.30.160.60">
    <property type="entry name" value="Classic Zinc Finger"/>
    <property type="match status" value="1"/>
</dbReference>
<keyword evidence="3" id="KW-0862">Zinc</keyword>
<dbReference type="InterPro" id="IPR017907">
    <property type="entry name" value="Znf_RING_CS"/>
</dbReference>
<evidence type="ECO:0000256" key="3">
    <source>
        <dbReference type="ARBA" id="ARBA00022833"/>
    </source>
</evidence>
<dbReference type="Proteomes" id="UP001444071">
    <property type="component" value="Unassembled WGS sequence"/>
</dbReference>
<dbReference type="SUPFAM" id="SSF57845">
    <property type="entry name" value="B-box zinc-binding domain"/>
    <property type="match status" value="1"/>
</dbReference>
<dbReference type="CDD" id="cd19756">
    <property type="entry name" value="Bbox2"/>
    <property type="match status" value="1"/>
</dbReference>
<keyword evidence="9" id="KW-1185">Reference proteome</keyword>
<dbReference type="PROSITE" id="PS00518">
    <property type="entry name" value="ZF_RING_1"/>
    <property type="match status" value="1"/>
</dbReference>
<dbReference type="SMART" id="SM00184">
    <property type="entry name" value="RING"/>
    <property type="match status" value="1"/>
</dbReference>